<evidence type="ECO:0000256" key="1">
    <source>
        <dbReference type="PROSITE-ProRule" id="PRU00206"/>
    </source>
</evidence>
<dbReference type="OMA" id="NQENCAC"/>
<dbReference type="Proteomes" id="UP000000600">
    <property type="component" value="Unassembled WGS sequence"/>
</dbReference>
<dbReference type="SMART" id="SM00181">
    <property type="entry name" value="EGF"/>
    <property type="match status" value="67"/>
</dbReference>
<dbReference type="eggNOG" id="KOG3525">
    <property type="taxonomic scope" value="Eukaryota"/>
</dbReference>
<dbReference type="SMART" id="SM00208">
    <property type="entry name" value="TNFR"/>
    <property type="match status" value="14"/>
</dbReference>
<feature type="region of interest" description="Disordered" evidence="2">
    <location>
        <begin position="5362"/>
        <end position="5394"/>
    </location>
</feature>
<reference evidence="5 6" key="1">
    <citation type="journal article" date="2006" name="Nature">
        <title>Global trends of whole-genome duplications revealed by the ciliate Paramecium tetraurelia.</title>
        <authorList>
            <consortium name="Genoscope"/>
            <person name="Aury J.-M."/>
            <person name="Jaillon O."/>
            <person name="Duret L."/>
            <person name="Noel B."/>
            <person name="Jubin C."/>
            <person name="Porcel B.M."/>
            <person name="Segurens B."/>
            <person name="Daubin V."/>
            <person name="Anthouard V."/>
            <person name="Aiach N."/>
            <person name="Arnaiz O."/>
            <person name="Billaut A."/>
            <person name="Beisson J."/>
            <person name="Blanc I."/>
            <person name="Bouhouche K."/>
            <person name="Camara F."/>
            <person name="Duharcourt S."/>
            <person name="Guigo R."/>
            <person name="Gogendeau D."/>
            <person name="Katinka M."/>
            <person name="Keller A.-M."/>
            <person name="Kissmehl R."/>
            <person name="Klotz C."/>
            <person name="Koll F."/>
            <person name="Le Moue A."/>
            <person name="Lepere C."/>
            <person name="Malinsky S."/>
            <person name="Nowacki M."/>
            <person name="Nowak J.K."/>
            <person name="Plattner H."/>
            <person name="Poulain J."/>
            <person name="Ruiz F."/>
            <person name="Serrano V."/>
            <person name="Zagulski M."/>
            <person name="Dessen P."/>
            <person name="Betermier M."/>
            <person name="Weissenbach J."/>
            <person name="Scarpelli C."/>
            <person name="Schachter V."/>
            <person name="Sperling L."/>
            <person name="Meyer E."/>
            <person name="Cohen J."/>
            <person name="Wincker P."/>
        </authorList>
    </citation>
    <scope>NUCLEOTIDE SEQUENCE [LARGE SCALE GENOMIC DNA]</scope>
    <source>
        <strain evidence="5 6">Stock d4-2</strain>
    </source>
</reference>
<evidence type="ECO:0000313" key="6">
    <source>
        <dbReference type="Proteomes" id="UP000000600"/>
    </source>
</evidence>
<keyword evidence="3" id="KW-0472">Membrane</keyword>
<evidence type="ECO:0000256" key="2">
    <source>
        <dbReference type="SAM" id="MobiDB-lite"/>
    </source>
</evidence>
<dbReference type="InterPro" id="IPR009030">
    <property type="entry name" value="Growth_fac_rcpt_cys_sf"/>
</dbReference>
<dbReference type="Gene3D" id="2.10.220.10">
    <property type="entry name" value="Hormone Receptor, Insulin-like Growth Factor Receptor 1, Chain A, domain 2"/>
    <property type="match status" value="27"/>
</dbReference>
<feature type="region of interest" description="Disordered" evidence="2">
    <location>
        <begin position="5607"/>
        <end position="5631"/>
    </location>
</feature>
<feature type="transmembrane region" description="Helical" evidence="3">
    <location>
        <begin position="5745"/>
        <end position="5766"/>
    </location>
</feature>
<feature type="transmembrane region" description="Helical" evidence="3">
    <location>
        <begin position="5778"/>
        <end position="5798"/>
    </location>
</feature>
<keyword evidence="3" id="KW-0812">Transmembrane</keyword>
<dbReference type="InterPro" id="IPR006212">
    <property type="entry name" value="Furin_repeat"/>
</dbReference>
<feature type="transmembrane region" description="Helical" evidence="3">
    <location>
        <begin position="5686"/>
        <end position="5708"/>
    </location>
</feature>
<feature type="transmembrane region" description="Helical" evidence="3">
    <location>
        <begin position="114"/>
        <end position="134"/>
    </location>
</feature>
<dbReference type="PROSITE" id="PS50050">
    <property type="entry name" value="TNFR_NGFR_2"/>
    <property type="match status" value="1"/>
</dbReference>
<dbReference type="HOGENOM" id="CLU_223220_0_0_1"/>
<feature type="compositionally biased region" description="Polar residues" evidence="2">
    <location>
        <begin position="5362"/>
        <end position="5371"/>
    </location>
</feature>
<dbReference type="InterPro" id="IPR000742">
    <property type="entry name" value="EGF"/>
</dbReference>
<feature type="region of interest" description="Disordered" evidence="2">
    <location>
        <begin position="5502"/>
        <end position="5536"/>
    </location>
</feature>
<dbReference type="OrthoDB" id="301992at2759"/>
<dbReference type="PANTHER" id="PTHR15332:SF175">
    <property type="entry name" value="PROPROTEIN CONVERTASE SUBTILISIN_KEXIN TYPE 5-LIKE"/>
    <property type="match status" value="1"/>
</dbReference>
<accession>A0DX80</accession>
<feature type="compositionally biased region" description="Basic residues" evidence="2">
    <location>
        <begin position="5621"/>
        <end position="5631"/>
    </location>
</feature>
<feature type="region of interest" description="Disordered" evidence="2">
    <location>
        <begin position="5295"/>
        <end position="5316"/>
    </location>
</feature>
<dbReference type="InParanoid" id="A0DX80"/>
<feature type="transmembrane region" description="Helical" evidence="3">
    <location>
        <begin position="49"/>
        <end position="73"/>
    </location>
</feature>
<evidence type="ECO:0000313" key="5">
    <source>
        <dbReference type="EMBL" id="CAK87647.1"/>
    </source>
</evidence>
<dbReference type="InterPro" id="IPR001368">
    <property type="entry name" value="TNFR/NGFR_Cys_rich_reg"/>
</dbReference>
<gene>
    <name evidence="5" type="ORF">GSPATT00021279001</name>
</gene>
<feature type="transmembrane region" description="Helical" evidence="3">
    <location>
        <begin position="5720"/>
        <end position="5739"/>
    </location>
</feature>
<feature type="repeat" description="TNFR-Cys" evidence="1">
    <location>
        <begin position="3601"/>
        <end position="3662"/>
    </location>
</feature>
<dbReference type="EMBL" id="CT868629">
    <property type="protein sequence ID" value="CAK87647.1"/>
    <property type="molecule type" value="Genomic_DNA"/>
</dbReference>
<keyword evidence="3" id="KW-1133">Transmembrane helix</keyword>
<dbReference type="SMART" id="SM00261">
    <property type="entry name" value="FU"/>
    <property type="match status" value="65"/>
</dbReference>
<feature type="transmembrane region" description="Helical" evidence="3">
    <location>
        <begin position="5839"/>
        <end position="5860"/>
    </location>
</feature>
<organism evidence="5 6">
    <name type="scientific">Paramecium tetraurelia</name>
    <dbReference type="NCBI Taxonomy" id="5888"/>
    <lineage>
        <taxon>Eukaryota</taxon>
        <taxon>Sar</taxon>
        <taxon>Alveolata</taxon>
        <taxon>Ciliophora</taxon>
        <taxon>Intramacronucleata</taxon>
        <taxon>Oligohymenophorea</taxon>
        <taxon>Peniculida</taxon>
        <taxon>Parameciidae</taxon>
        <taxon>Paramecium</taxon>
    </lineage>
</organism>
<feature type="domain" description="TNFR-Cys" evidence="4">
    <location>
        <begin position="3601"/>
        <end position="3662"/>
    </location>
</feature>
<evidence type="ECO:0000259" key="4">
    <source>
        <dbReference type="PROSITE" id="PS50050"/>
    </source>
</evidence>
<name>A0DX80_PARTE</name>
<dbReference type="CDD" id="cd22249">
    <property type="entry name" value="UDM1_RNF168_RNF169-like"/>
    <property type="match status" value="1"/>
</dbReference>
<keyword evidence="6" id="KW-1185">Reference proteome</keyword>
<evidence type="ECO:0000256" key="3">
    <source>
        <dbReference type="SAM" id="Phobius"/>
    </source>
</evidence>
<dbReference type="GeneID" id="5040829"/>
<protein>
    <recommendedName>
        <fullName evidence="4">TNFR-Cys domain-containing protein</fullName>
    </recommendedName>
</protein>
<sequence>MTIMNWWSDGAHPAPALNITQLENVIIVQQIVILVLQENTFQEMNANHALLRVLSAILRSIVLCVMLDIGLIIKLVQNVMIDVKYVLLKLNVNLALVGITQMEAHVKLVLMDVIYALMLLHVHLASKIIIWMVFANNVLLGPFNQVMLALNATVLVKLVRLMALIVYLANKKYYLMNNSCSPCIFPCDHCESETACSTCVPEYYHDSSTHQCTLCDPPCKECSESGNTQCSKCHYGYYLNSQICHQCVEPCLSCLTNVICQSCTDGYYFDGSVCQECSPECALCNGEQVSQCSSCKETFYLDTTTCQHCPTKCESTCDFLDNSVICHACALGYFGANCEECLASCKTCADMPASCTSCNIGYYLNGQTCTQCSEHCVTCADTSGDCTSCDNGYEVDELNKCSNCSNCTCPEQQYYDSIDLICKDCDPICTLCNGVANNCQSCSPTHYLNGSTCTKCTAPCLDCSDIATCQSCVLGYYLDGTDCFKCDLPCVNCSTQGNTDCQSCQNGYYLNDLICEQCDLNCTLCDISPANCSDCQIGYYLDNTTCKDCSAHCNQCDSDTECTSCDDNYELVVGWCTPCTSTQYYLTGKCYNCSTNCNSCFDNDTNCSSCSPGKYLSGNECQPCITPCIECNTEIDCTVCDAGYWLDNQACTKCDDRCQICTSETQCESCAGGYYLDGGSCETCPDGCNLCTNATTCTSCQQNYYLDGICKQCSPGSFQLGDACAQCNSPCETCEIDGAHCLSCQQKYYLMNNSCSPCIFPCDHCESETACSTCVPEYYHDSSTHQCTLCDPPCKECSESGNTQCSKCHYGYYLNSQICHQCVEPCLSCLTNVICQSCTDGYYFDGSVCQECSPECALCNGEQVSQCSSCKETFYLDTTTCQRNLYVLIISQIVLQNANQHVISQITLQYDHACALGYFGANCEECLASCKTCADMPASCTSCNIGYYLNGQTCTQCSEHCVTCADTSGDCTSCDNGYEVDELNKCSNCSNCTCPEQQYYDSIDLICKDCDPICTLCNGVANNCQSCSPTHYLNGSTCTKCTAPCLDCSDIATCQSCVLGYYLDGTDCFKCDLPCVNCSTQGNTDCQSCQNGYYLNDLICEQCDLNCTLCDISPANCSDCQIGYYLDNTTCKDCSAHCNQCDSDTECTSCDDNYELVVGWCTPCTSTQYYLTGKCYNCSTNCNSCFDNDTNCSSCSPGKYLSGNECQPCITPCIECNTEIDCTVCDAGYWLDNQACTKCDDRCQICTSETQCESCAGGYYLDGGSCETCPDGCNLCTNATTCTSCQQNYYLDGICKQCSPGSFQLGDACAQCNSPCETCEIDGAHCLSCQQKYYLMNNSCFFCIFPCDHCESETACSTCVPEYYHDSSTHQCTLCDPPCKECSESGNTQCSKCHYGYYLNSQICHQCVEPCLSCLTNVICQSCTDGYYFDGSVCQECSPECALCNGEQVSQCSSCKETFYLDTTTCQHCPTKCESTCDFLDNSVICHACALGYFGANCEECLASCKTCADMPASCTSCNIGYYLNGQTCTQCSEHCVTCADTSGDCTSCDNGYEVDELNKCSNCSNCTCPEQQYYDSIDLICKDCDPTCTRCQGISTNCQTCSNGYYLDSSTCKICIAPCNMCNALNVCTNCDSGYFLENDSCQPCQLPCINCLAGGNTSCSLCQTGYYLENTNCSLCSNHCNNCNSSTQCTSCDIGYEIINDQCIACQTNQYYLNFKCLSCLNPCYSCEQTESQCTSCTDGYYLSGTQCLICNSNCKTCQNQADYCMSCTIRQFLSTENKCIPCLSPCNSCVNSATSCTSCLDLYYYEANSCNKCVSPCWTCESLNICKLCLSGKYYDQTQKNCLDCDKNSCVTCVGAATTCLSCATGTYLENNTCKSCDPKCVTCTSLTICQTCSVGYYYNGSECVACTSPCIECNSGSICTKCQNDLYKLSLSQCISCSLPCKTCDQDVCKSCINKYYFDSSDIDTSKKCKLCSSPCDQCSAQNSCTTCVQGYYLEGTSCIKCTNNCSTCETATKCITCVSNSYYLTTSNTCLSCSNMDSSCVTCSGLNRCLTCQDSFFTLNQTQNGVITSTCQACSVKCSTCTQSLSQCLKCAGNRQGTPQCATCPYGFFDGGQLNCEQCNTKYCITCSGSAKNCLACINSRIQPPTCICKPGTYTSGDDCIQCMANCSTCTTSNQCTLCNTGFYYKQNWDGLGNNICANTCGDSFFQDVNNQQCIKCPISNCKVCISTGDTGCTSCLPSIAQTASDSMNNVCTSTTCSLYLQQQRQCLIQCLPGYYKNTDFTCSICDKACRQCQDAATACTECYPNMYLQYTTGQLVKGLCMPECQTTFYQRPSQTPTVSGGICASCHSTCKDCIDDQETSCTSCSAGRYLLNKKCLASCGENAGYVANTNTNRCDQCSDNCTSCTSTSAQRCTKCASTHFFLLNQCMALCPSSYYGDVNKVCQPCNTSCLTCDGPLDNNCLSCGQSIYYLATTKKCTTLCPDRFYGKSDTFRCENCINGCLKCINPLDCQYCDEGFFLNTLNSLNNCLAQCPEGYFGAVSARACRLCDPGCKTCKGSTQADCIICSGGRFNYLGNCIATCPAGTFLDNVNMRCDTCSQGCASCTGIGMGNCNTCDFGYLFYNKGCYISCPTGSYKTGTTCTSCISNCAVCNDTISCQRCNDQTFYTGILCTTSCLSNQYGDTLTRSCKQCDPSCLTCSGAKIDNCLSCNTTFLFSNSCNQYCPDGYFADAVTKTCKACLSTCATCTNSSSCTSCSQESFLIGTPSLCQTSCPDGFYGDQGTRICQACYAGCKTCFGTIADKCQSCIATTSPRLFYSNYSCNQTCPAGTFPNSLNSNCDTCHQFCSQCVDDTAKCTLCVINRFMSPLSSDVNSPCLTVCPYQYYGDITTRTCVLCSANCKSCTNSSADNCTTCMNSNINNYQKNYFLFQNTCVTQCPKQQVMNQDGSTTDQQLYGDIVSDTFSFNCVLKCPSLTFRNNQLMICEQCHASCRACDGNLNNNCLACFTGFYLYLGTCVSTCSKGTYLYTVTSSCVPCNSKCKECDGPNATDCTSCSASSVKQGKECLDSCNQGYVAVDQVCTSCHYTCNHCIGSDIQECTSCSVGLYLQKIQESDQSGKCIESCNSSYYPDTIYNKCKVCPSTCLTCDGPEEDDCLTCIETLMFMGGVCSDVCIDGYYLNVDQCAQCNISCKTCNGPSSNQCLTCSHQLFLFNSQCLISCIEGYFQNETTNSCEKCMNNCLTCENNATCSSCDASKYFLLEEQCYVYCIVGFYFDATQKSCQKCHNSCFTCTGSENNQCSSCKTDYFLKLSFNSYTSDYDWTCEQQCGELYQPDIQNGVCLYDNCDSSCSTCLNDQATTCRSCNNLILSNSQCLSGCQDGYYVVKNQCIVCNRLCKICQDNSTVCSTCADFALRVEDSYCVTSCPDKQIKHSTQQICVKCVSNCSNCVYDEDLLGSTKCIQCESTYFIDLTYDSNKALKNVQCQQTCPDGKYNNSDSFQCSNCDWTCKTCSGSTSLDCIKCGTVVHPKTSASQIRYMEDGICRITCRAGSYAYADDLNGNICLACNETCKTCFGGLDTNCNSCYATTYLSPNDKCVKDCSSGYFSNESNQKCEKCYQGCSKCDGVKSTQCMACEDGYYLYKDTCQTDCPDEFFKANNVCSNCDKFCFNCSGKESNQCTSCPSDLYFYPEQNTCYIKCPLKSFLNLTTFQCQACHSSCLTCSDEKEESCLSCPQKESNTNIQTYLLNGKCVPNCGNHKFGDPDNLVCQECDVQCFNCQTQSNNCIGNCPGNRMTLPQCDCPTGYMIDSPTAECLLCYYKCSTCNEAYINCLKCAANRNQDAPFCSCPSGYFDDEDNKNPICQPCDWQCATCQKKKDLCVTCKGDRVGSNCVCPAGKYEDSSNQKEMCSTCDFTCSTCAVKSNYCTTCKGNRYSALLPDNPLYKLCLCQDGLYEDGKSTNCPQCDFKCTSCSGSSSNCLKCRGNRILTEQCTCDAGYFDDDVNDKCQKCDLQCVTCNKQGCLTCAGNREGPNLLQICNCPATGIDRRQHGYAECGTCEYGVPYIKMRDSLESMTIIFGGIIIFKGINDATIPSRDVCQKLFNEDGFAKLGSGKPLCNVDPNNQKQLIVVFGNNAQFLIGATITLNLKSVIGRKDCLGIYYTNILVAKINGPDTPAPASVKFTGPQFSNLCSKITFFPSQVFNDGGRGLNMKSWSIVSIEPENSSARGRIQGLFDAANSAKINKIEIPPMFLSEYSKYVFKYTFTNFLNTEFSSEYTLSTTTYESPYVQIEELAPHVYFTNARIKLTGTIIHQSCISGVTEIIPSKINYEWTSNKVKKGDVESYLLQDIQTLVGTKPSDVQFVQFEIPPYQGRGGFTYSITLIATLTTKPISANYTVDITIQTQGLQVEIEGGNRMNGYAVPLYINGWAKDPNIKTDQSVGIALVWKCVNLNTNLPCANVYDEEIPLNRTNTQLVAAKRLVPYNAYNFYLNGTKGELFEIAQAVIVIVELDIPVLELKRPEYLTSKRVNMNQEISIKFLYPTNNPDSLYYGGAIVYDFNVVATLRFFFTSITIKFWDSFYELNDLAQLGFRASVYNPQFFMPSTTTLLISINLPPRSCRMSISPISGISFDTQFTMKVTDCEDSDTPFTYKFTFYYSPTQYNNDVLRASLLNQILLLDYSSDNELSTILPNPLKDSAVTQPFLILMVSVSDSLGALTNLTSSVVVGLNLADLKHKIQVAEYLKKRESQKDQFSPLPYFFRSRQLVEITDATDKLIKLYQNRTTLTIPEQINLLNLLAIGVKDITIDNPTADQDANETAIITQEQAKLVTLKQSILASLKELQSQDVSVATKSALTKSIEELMNDEDIQLNMNSANMDSELDKADSIVSSSTTGVGNLQGDIENGNADFKSFRIKENLQNDIMRTAGLLNGLLAAGQNQIDSIVSTSTTTTTTTNSTDEAWQKMKENNAKLFKVQESVKFGLTQTADPNAPPKVFSGGSFSMKSSIATPSRMAEYLAGADPTKVKKDIKISDDDESASSDETNIQTVTYNQAEFTDNPYATDDSFPSRSLPASVQNIEPKLANGSVIIPKQPIPMSFGVTAAKKAARLRRLRRLYGRRNMQYYQDLYELDEEPQSQAIFCIGKSADGNWSGGGGKCKSIQIVDATGAITITCQCEELTPTSVGDDIADALAFDKFAKAFSVEALLALLNFPFYKSVIVYALAFMTTALVLSVQYGFKKDKEDTEQKLLAPHFVESEFIRIKAEENQLKRVERHKLRMEKQKEMELKLQKEYEEQLRLQQDQQKEDEEQNFELHPQKKDIQNQQFPLKENAPEDIVMIQPDIEPEELMKIREINEAKEPINIEVQNKSKLTDNSDSDESDLNPNQMVYDEEDSENSDNMESIYEVPENILEQKHDHGQDEPEVAQYFNSLEPQFFNYSLSIENIKQKNTSIKQQQQQQLQQQQQQQLIQQQSQIFSDQQQCIKSLSIADLEQFNQELEQQFQMQDIEQQQEQQNQQEQQQKEEEEEEKPPQCDMGESQQYGLHPELKESPVIHVKGSSTPPYCPEIYTNELPNLQDDDGCALSAIKVTEMNQPAKNNQEDSFDNDIKEAGQSEIIEPKQNRNQAKKKRKRVKRKTNLKLQDDLDVSNDEDDLKEEPEPPYEIKEQIVQEWHRDYKRRKFLESGCQLKFSLTNVLLFMALFHKLLCIFLVFERRLPRPIRFCVLYMTILNTCYINIFFQVPLEPLQSIIFSVFSAILSNFEMFVILFLMPHKVFVVRQIGWGIFIGLTTLLIYFILISMALEASDSGGDITRSNMWGLNFIMGFLNTHCVSDPIKLLIVFKAVQLSLTGATGLLQTILVKIFVNPATNIFFEMIEV</sequence>
<feature type="compositionally biased region" description="Basic and acidic residues" evidence="2">
    <location>
        <begin position="5607"/>
        <end position="5617"/>
    </location>
</feature>
<dbReference type="SUPFAM" id="SSF57184">
    <property type="entry name" value="Growth factor receptor domain"/>
    <property type="match status" value="31"/>
</dbReference>
<feature type="compositionally biased region" description="Low complexity" evidence="2">
    <location>
        <begin position="5502"/>
        <end position="5516"/>
    </location>
</feature>
<dbReference type="CDD" id="cd00064">
    <property type="entry name" value="FU"/>
    <property type="match status" value="12"/>
</dbReference>
<dbReference type="RefSeq" id="XP_001455044.1">
    <property type="nucleotide sequence ID" value="XM_001455007.1"/>
</dbReference>
<feature type="transmembrane region" description="Helical" evidence="3">
    <location>
        <begin position="146"/>
        <end position="169"/>
    </location>
</feature>
<proteinExistence type="predicted"/>
<dbReference type="PANTHER" id="PTHR15332">
    <property type="entry name" value="PROPROTEIN CONVERTASE SUBTILISIN_KEXIN TYPE 5-LIKE"/>
    <property type="match status" value="1"/>
</dbReference>
<dbReference type="KEGG" id="ptm:GSPATT00021279001"/>
<comment type="caution">
    <text evidence="1">Lacks conserved residue(s) required for the propagation of feature annotation.</text>
</comment>
<dbReference type="SMART" id="SM01411">
    <property type="entry name" value="Ephrin_rec_like"/>
    <property type="match status" value="9"/>
</dbReference>